<dbReference type="Proteomes" id="UP000552864">
    <property type="component" value="Unassembled WGS sequence"/>
</dbReference>
<dbReference type="InterPro" id="IPR000595">
    <property type="entry name" value="cNMP-bd_dom"/>
</dbReference>
<keyword evidence="2" id="KW-0238">DNA-binding</keyword>
<dbReference type="PROSITE" id="PS51063">
    <property type="entry name" value="HTH_CRP_2"/>
    <property type="match status" value="1"/>
</dbReference>
<organism evidence="6 7">
    <name type="scientific">Chitinophaga eiseniae</name>
    <dbReference type="NCBI Taxonomy" id="634771"/>
    <lineage>
        <taxon>Bacteria</taxon>
        <taxon>Pseudomonadati</taxon>
        <taxon>Bacteroidota</taxon>
        <taxon>Chitinophagia</taxon>
        <taxon>Chitinophagales</taxon>
        <taxon>Chitinophagaceae</taxon>
        <taxon>Chitinophaga</taxon>
    </lineage>
</organism>
<dbReference type="Gene3D" id="2.60.120.10">
    <property type="entry name" value="Jelly Rolls"/>
    <property type="match status" value="1"/>
</dbReference>
<dbReference type="PROSITE" id="PS50042">
    <property type="entry name" value="CNMP_BINDING_3"/>
    <property type="match status" value="1"/>
</dbReference>
<dbReference type="SUPFAM" id="SSF46785">
    <property type="entry name" value="Winged helix' DNA-binding domain"/>
    <property type="match status" value="1"/>
</dbReference>
<evidence type="ECO:0000256" key="3">
    <source>
        <dbReference type="ARBA" id="ARBA00023163"/>
    </source>
</evidence>
<dbReference type="InterPro" id="IPR036390">
    <property type="entry name" value="WH_DNA-bd_sf"/>
</dbReference>
<reference evidence="6 7" key="1">
    <citation type="submission" date="2020-04" db="EMBL/GenBank/DDBJ databases">
        <authorList>
            <person name="Yin C."/>
        </authorList>
    </citation>
    <scope>NUCLEOTIDE SEQUENCE [LARGE SCALE GENOMIC DNA]</scope>
    <source>
        <strain evidence="6 7">Ak56</strain>
    </source>
</reference>
<evidence type="ECO:0000313" key="7">
    <source>
        <dbReference type="Proteomes" id="UP000552864"/>
    </source>
</evidence>
<dbReference type="InterPro" id="IPR014710">
    <property type="entry name" value="RmlC-like_jellyroll"/>
</dbReference>
<keyword evidence="1" id="KW-0805">Transcription regulation</keyword>
<dbReference type="InterPro" id="IPR012318">
    <property type="entry name" value="HTH_CRP"/>
</dbReference>
<feature type="domain" description="HTH crp-type" evidence="5">
    <location>
        <begin position="131"/>
        <end position="196"/>
    </location>
</feature>
<dbReference type="Pfam" id="PF00027">
    <property type="entry name" value="cNMP_binding"/>
    <property type="match status" value="1"/>
</dbReference>
<keyword evidence="3" id="KW-0804">Transcription</keyword>
<dbReference type="RefSeq" id="WP_168737572.1">
    <property type="nucleotide sequence ID" value="NZ_JABAHZ010000001.1"/>
</dbReference>
<proteinExistence type="predicted"/>
<evidence type="ECO:0000259" key="5">
    <source>
        <dbReference type="PROSITE" id="PS51063"/>
    </source>
</evidence>
<dbReference type="GO" id="GO:0003700">
    <property type="term" value="F:DNA-binding transcription factor activity"/>
    <property type="evidence" value="ECO:0007669"/>
    <property type="project" value="TreeGrafter"/>
</dbReference>
<dbReference type="Pfam" id="PF13545">
    <property type="entry name" value="HTH_Crp_2"/>
    <property type="match status" value="1"/>
</dbReference>
<dbReference type="InterPro" id="IPR018490">
    <property type="entry name" value="cNMP-bd_dom_sf"/>
</dbReference>
<comment type="caution">
    <text evidence="6">The sequence shown here is derived from an EMBL/GenBank/DDBJ whole genome shotgun (WGS) entry which is preliminary data.</text>
</comment>
<dbReference type="AlphaFoldDB" id="A0A847SHH1"/>
<dbReference type="Gene3D" id="1.10.10.10">
    <property type="entry name" value="Winged helix-like DNA-binding domain superfamily/Winged helix DNA-binding domain"/>
    <property type="match status" value="1"/>
</dbReference>
<protein>
    <submittedName>
        <fullName evidence="6">Crp/Fnr family transcriptional regulator</fullName>
    </submittedName>
</protein>
<dbReference type="SMART" id="SM00100">
    <property type="entry name" value="cNMP"/>
    <property type="match status" value="1"/>
</dbReference>
<dbReference type="EMBL" id="JABAHZ010000001">
    <property type="protein sequence ID" value="NLR78227.1"/>
    <property type="molecule type" value="Genomic_DNA"/>
</dbReference>
<dbReference type="PANTHER" id="PTHR24567">
    <property type="entry name" value="CRP FAMILY TRANSCRIPTIONAL REGULATORY PROTEIN"/>
    <property type="match status" value="1"/>
</dbReference>
<feature type="domain" description="Cyclic nucleotide-binding" evidence="4">
    <location>
        <begin position="16"/>
        <end position="117"/>
    </location>
</feature>
<evidence type="ECO:0000259" key="4">
    <source>
        <dbReference type="PROSITE" id="PS50042"/>
    </source>
</evidence>
<evidence type="ECO:0000313" key="6">
    <source>
        <dbReference type="EMBL" id="NLR78227.1"/>
    </source>
</evidence>
<sequence length="196" mass="21998">MQIDYNILITYGGVARKFAKDAIIFHEGGTPLFYYQVVEGSVKIFASNADGKELIQGVFSTGQSFGEPPLMVGKCYPTTAQALTSSVVIKIARENLLEILKTYPDIAERLLFTFAERIYNKSAAAQVWVSATPEEKIMLFLKRLNTRLVSTTAGLVPYTRQQIADFTGLRVETVIRTLVRMSKKGMVKIIDHKLYY</sequence>
<dbReference type="InterPro" id="IPR036388">
    <property type="entry name" value="WH-like_DNA-bd_sf"/>
</dbReference>
<dbReference type="PRINTS" id="PR00034">
    <property type="entry name" value="HTHCRP"/>
</dbReference>
<accession>A0A847SHH1</accession>
<evidence type="ECO:0000256" key="1">
    <source>
        <dbReference type="ARBA" id="ARBA00023015"/>
    </source>
</evidence>
<dbReference type="InterPro" id="IPR050397">
    <property type="entry name" value="Env_Response_Regulators"/>
</dbReference>
<dbReference type="GO" id="GO:0005829">
    <property type="term" value="C:cytosol"/>
    <property type="evidence" value="ECO:0007669"/>
    <property type="project" value="TreeGrafter"/>
</dbReference>
<evidence type="ECO:0000256" key="2">
    <source>
        <dbReference type="ARBA" id="ARBA00023125"/>
    </source>
</evidence>
<dbReference type="CDD" id="cd00038">
    <property type="entry name" value="CAP_ED"/>
    <property type="match status" value="1"/>
</dbReference>
<name>A0A847SHH1_9BACT</name>
<keyword evidence="7" id="KW-1185">Reference proteome</keyword>
<dbReference type="SUPFAM" id="SSF51206">
    <property type="entry name" value="cAMP-binding domain-like"/>
    <property type="match status" value="1"/>
</dbReference>
<dbReference type="GO" id="GO:0003677">
    <property type="term" value="F:DNA binding"/>
    <property type="evidence" value="ECO:0007669"/>
    <property type="project" value="UniProtKB-KW"/>
</dbReference>
<gene>
    <name evidence="6" type="ORF">HGH91_06300</name>
</gene>
<dbReference type="PANTHER" id="PTHR24567:SF26">
    <property type="entry name" value="REGULATORY PROTEIN YEIL"/>
    <property type="match status" value="1"/>
</dbReference>